<name>A0A1N6DUY5_9BACT</name>
<dbReference type="STRING" id="1121457.SAMN02745161_0500"/>
<proteinExistence type="predicted"/>
<organism evidence="1 2">
    <name type="scientific">Halodesulfovibrio marinisediminis DSM 17456</name>
    <dbReference type="NCBI Taxonomy" id="1121457"/>
    <lineage>
        <taxon>Bacteria</taxon>
        <taxon>Pseudomonadati</taxon>
        <taxon>Thermodesulfobacteriota</taxon>
        <taxon>Desulfovibrionia</taxon>
        <taxon>Desulfovibrionales</taxon>
        <taxon>Desulfovibrionaceae</taxon>
        <taxon>Halodesulfovibrio</taxon>
    </lineage>
</organism>
<protein>
    <submittedName>
        <fullName evidence="1">Probable selenium-dependent hydroxylase accessory protein YqeC</fullName>
    </submittedName>
</protein>
<dbReference type="AlphaFoldDB" id="A0A1N6DUY5"/>
<evidence type="ECO:0000313" key="2">
    <source>
        <dbReference type="Proteomes" id="UP000184694"/>
    </source>
</evidence>
<evidence type="ECO:0000313" key="1">
    <source>
        <dbReference type="EMBL" id="SIN74560.1"/>
    </source>
</evidence>
<accession>A0A1N6DUY5</accession>
<dbReference type="EMBL" id="FSRG01000003">
    <property type="protein sequence ID" value="SIN74560.1"/>
    <property type="molecule type" value="Genomic_DNA"/>
</dbReference>
<keyword evidence="2" id="KW-1185">Reference proteome</keyword>
<dbReference type="OrthoDB" id="368187at2"/>
<sequence length="265" mass="28973">MTCCSPPHPSAIFPTIPKLITLTGAGGKTSIIYWLASVIKEKSKRVIITTTTKMFMPDSGAVILQHDSSDFFAELNSALKLHTTVTVASRYDHELKKLIGLSQETISTIHQSNITDCILVEGDGAARKPLKAPNDNEPVIPHETEVCIGVMGLDAVYSPLTNVTVHRHELFSKLTGLQKGESITPSDLITLATSQHGLFQYCPPSCQRYVLLNKIDLPEAADTVAEIYSELDLKQSSPTWIACSARKRKAFNISDMHTLLTIVGD</sequence>
<dbReference type="RefSeq" id="WP_074215367.1">
    <property type="nucleotide sequence ID" value="NZ_FSRG01000003.1"/>
</dbReference>
<gene>
    <name evidence="1" type="ORF">SAMN02745161_0500</name>
</gene>
<dbReference type="NCBIfam" id="TIGR03172">
    <property type="entry name" value="selenium cofactor biosynthesis protein YqeC"/>
    <property type="match status" value="1"/>
</dbReference>
<dbReference type="Pfam" id="PF19842">
    <property type="entry name" value="YqeC"/>
    <property type="match status" value="1"/>
</dbReference>
<dbReference type="InterPro" id="IPR017587">
    <property type="entry name" value="YqeC"/>
</dbReference>
<reference evidence="2" key="1">
    <citation type="submission" date="2016-11" db="EMBL/GenBank/DDBJ databases">
        <authorList>
            <person name="Varghese N."/>
            <person name="Submissions S."/>
        </authorList>
    </citation>
    <scope>NUCLEOTIDE SEQUENCE [LARGE SCALE GENOMIC DNA]</scope>
    <source>
        <strain evidence="2">DSM 17456</strain>
    </source>
</reference>
<dbReference type="Proteomes" id="UP000184694">
    <property type="component" value="Unassembled WGS sequence"/>
</dbReference>